<reference evidence="2" key="1">
    <citation type="submission" date="2021-01" db="EMBL/GenBank/DDBJ databases">
        <authorList>
            <person name="Corre E."/>
            <person name="Pelletier E."/>
            <person name="Niang G."/>
            <person name="Scheremetjew M."/>
            <person name="Finn R."/>
            <person name="Kale V."/>
            <person name="Holt S."/>
            <person name="Cochrane G."/>
            <person name="Meng A."/>
            <person name="Brown T."/>
            <person name="Cohen L."/>
        </authorList>
    </citation>
    <scope>NUCLEOTIDE SEQUENCE</scope>
    <source>
        <strain evidence="2">CCAP 1951/1</strain>
    </source>
</reference>
<dbReference type="EMBL" id="HBGF01022958">
    <property type="protein sequence ID" value="CAD9116816.1"/>
    <property type="molecule type" value="Transcribed_RNA"/>
</dbReference>
<evidence type="ECO:0000313" key="2">
    <source>
        <dbReference type="EMBL" id="CAD9116816.1"/>
    </source>
</evidence>
<sequence length="230" mass="24217">MNREARARAPSDEPSVAKQPPKRSAPAWGTPGPAAEGSGRYGVVVGAFRVRDRELARRGTGFLSDVLLFVRVADGTGPLAADVPAAAWTDAGIDSPSAWVAQALALCQRHHNNGTHRGAAAADSDTGGDLAVVPLSDARAIRTASDRALVDHLLRAAPAKPKQHPAQQPQQSRTPDPKATGGASTLRPTGDPSLEMARVLGRRRRREMTRYDADRAALAKAAGLDWSPPP</sequence>
<gene>
    <name evidence="2" type="ORF">NDES1114_LOCUS15163</name>
</gene>
<evidence type="ECO:0000256" key="1">
    <source>
        <dbReference type="SAM" id="MobiDB-lite"/>
    </source>
</evidence>
<accession>A0A7S1LY51</accession>
<feature type="compositionally biased region" description="Basic and acidic residues" evidence="1">
    <location>
        <begin position="1"/>
        <end position="11"/>
    </location>
</feature>
<organism evidence="2">
    <name type="scientific">Neobodo designis</name>
    <name type="common">Flagellated protozoan</name>
    <name type="synonym">Bodo designis</name>
    <dbReference type="NCBI Taxonomy" id="312471"/>
    <lineage>
        <taxon>Eukaryota</taxon>
        <taxon>Discoba</taxon>
        <taxon>Euglenozoa</taxon>
        <taxon>Kinetoplastea</taxon>
        <taxon>Metakinetoplastina</taxon>
        <taxon>Neobodonida</taxon>
        <taxon>Neobodo</taxon>
    </lineage>
</organism>
<proteinExistence type="predicted"/>
<dbReference type="AlphaFoldDB" id="A0A7S1LY51"/>
<feature type="compositionally biased region" description="Low complexity" evidence="1">
    <location>
        <begin position="158"/>
        <end position="171"/>
    </location>
</feature>
<name>A0A7S1LY51_NEODS</name>
<protein>
    <submittedName>
        <fullName evidence="2">Uncharacterized protein</fullName>
    </submittedName>
</protein>
<feature type="region of interest" description="Disordered" evidence="1">
    <location>
        <begin position="1"/>
        <end position="38"/>
    </location>
</feature>
<feature type="region of interest" description="Disordered" evidence="1">
    <location>
        <begin position="158"/>
        <end position="212"/>
    </location>
</feature>